<feature type="compositionally biased region" description="Basic and acidic residues" evidence="1">
    <location>
        <begin position="121"/>
        <end position="138"/>
    </location>
</feature>
<dbReference type="Proteomes" id="UP000318995">
    <property type="component" value="Unassembled WGS sequence"/>
</dbReference>
<evidence type="ECO:0000256" key="1">
    <source>
        <dbReference type="SAM" id="MobiDB-lite"/>
    </source>
</evidence>
<dbReference type="OrthoDB" id="289491at2"/>
<evidence type="ECO:0000313" key="2">
    <source>
        <dbReference type="EMBL" id="TWT48501.1"/>
    </source>
</evidence>
<dbReference type="AlphaFoldDB" id="A0A5C5WEK2"/>
<dbReference type="EMBL" id="SJPH01000001">
    <property type="protein sequence ID" value="TWT48501.1"/>
    <property type="molecule type" value="Genomic_DNA"/>
</dbReference>
<reference evidence="2 3" key="1">
    <citation type="submission" date="2019-02" db="EMBL/GenBank/DDBJ databases">
        <title>Deep-cultivation of Planctomycetes and their phenomic and genomic characterization uncovers novel biology.</title>
        <authorList>
            <person name="Wiegand S."/>
            <person name="Jogler M."/>
            <person name="Boedeker C."/>
            <person name="Pinto D."/>
            <person name="Vollmers J."/>
            <person name="Rivas-Marin E."/>
            <person name="Kohn T."/>
            <person name="Peeters S.H."/>
            <person name="Heuer A."/>
            <person name="Rast P."/>
            <person name="Oberbeckmann S."/>
            <person name="Bunk B."/>
            <person name="Jeske O."/>
            <person name="Meyerdierks A."/>
            <person name="Storesund J.E."/>
            <person name="Kallscheuer N."/>
            <person name="Luecker S."/>
            <person name="Lage O.M."/>
            <person name="Pohl T."/>
            <person name="Merkel B.J."/>
            <person name="Hornburger P."/>
            <person name="Mueller R.-W."/>
            <person name="Bruemmer F."/>
            <person name="Labrenz M."/>
            <person name="Spormann A.M."/>
            <person name="Op Den Camp H."/>
            <person name="Overmann J."/>
            <person name="Amann R."/>
            <person name="Jetten M.S.M."/>
            <person name="Mascher T."/>
            <person name="Medema M.H."/>
            <person name="Devos D.P."/>
            <person name="Kaster A.-K."/>
            <person name="Ovreas L."/>
            <person name="Rohde M."/>
            <person name="Galperin M.Y."/>
            <person name="Jogler C."/>
        </authorList>
    </citation>
    <scope>NUCLEOTIDE SEQUENCE [LARGE SCALE GENOMIC DNA]</scope>
    <source>
        <strain evidence="2 3">Pla111</strain>
    </source>
</reference>
<proteinExistence type="predicted"/>
<keyword evidence="3" id="KW-1185">Reference proteome</keyword>
<comment type="caution">
    <text evidence="2">The sequence shown here is derived from an EMBL/GenBank/DDBJ whole genome shotgun (WGS) entry which is preliminary data.</text>
</comment>
<gene>
    <name evidence="2" type="ORF">Pla111_02710</name>
</gene>
<feature type="region of interest" description="Disordered" evidence="1">
    <location>
        <begin position="84"/>
        <end position="183"/>
    </location>
</feature>
<protein>
    <submittedName>
        <fullName evidence="2">Uncharacterized protein</fullName>
    </submittedName>
</protein>
<name>A0A5C5WEK2_9BACT</name>
<evidence type="ECO:0000313" key="3">
    <source>
        <dbReference type="Proteomes" id="UP000318995"/>
    </source>
</evidence>
<accession>A0A5C5WEK2</accession>
<feature type="region of interest" description="Disordered" evidence="1">
    <location>
        <begin position="380"/>
        <end position="429"/>
    </location>
</feature>
<feature type="compositionally biased region" description="Polar residues" evidence="1">
    <location>
        <begin position="403"/>
        <end position="420"/>
    </location>
</feature>
<organism evidence="2 3">
    <name type="scientific">Botrimarina hoheduenensis</name>
    <dbReference type="NCBI Taxonomy" id="2528000"/>
    <lineage>
        <taxon>Bacteria</taxon>
        <taxon>Pseudomonadati</taxon>
        <taxon>Planctomycetota</taxon>
        <taxon>Planctomycetia</taxon>
        <taxon>Pirellulales</taxon>
        <taxon>Lacipirellulaceae</taxon>
        <taxon>Botrimarina</taxon>
    </lineage>
</organism>
<sequence length="429" mass="46495">MRISRAISVRTSGSTSCFGRLVILACLAPLGCTSSGKQMQADLYQRELRLQEDEIYRLEDCLCEYQDLVRGYRAEVAELKRDLETAGAGSSAPTRKKSSSSSLLSRDPEPLEFSRPQLPGDEPRGGSDRSGASERVESFELPEEAPPFQPTLPDSAAPGSAAEPLDAAPLFQPGPTDSSQIEPQRAERIDRLAVAPLELTAVAVPQPKRDAVPELIAPAGVAIAGPKEPAPFAGMAPPLPFAPPARTMRRLPEAGAVERVVLSALPSTDPQDGSPLLLATLRPLVEDEPSRFAGTVSLMLIDPHAVEAERYLARWDFNQEEVALGVDSQGVIRLSLALPDSYATAPPESLQLWTRMIDDQGRKTLATIDWPAKSTDVGFASAEQSRAEEVAQNQQPELMPEVQKSTPQEWQPSQQDTTIRVASFDEDQE</sequence>
<dbReference type="RefSeq" id="WP_146570625.1">
    <property type="nucleotide sequence ID" value="NZ_SJPH01000001.1"/>
</dbReference>